<dbReference type="EMBL" id="KK207919">
    <property type="protein sequence ID" value="EZF48762.1"/>
    <property type="molecule type" value="Genomic_DNA"/>
</dbReference>
<organism evidence="1">
    <name type="scientific">Trichophyton rubrum CBS 288.86</name>
    <dbReference type="NCBI Taxonomy" id="1215330"/>
    <lineage>
        <taxon>Eukaryota</taxon>
        <taxon>Fungi</taxon>
        <taxon>Dikarya</taxon>
        <taxon>Ascomycota</taxon>
        <taxon>Pezizomycotina</taxon>
        <taxon>Eurotiomycetes</taxon>
        <taxon>Eurotiomycetidae</taxon>
        <taxon>Onygenales</taxon>
        <taxon>Arthrodermataceae</taxon>
        <taxon>Trichophyton</taxon>
    </lineage>
</organism>
<dbReference type="PROSITE" id="PS51257">
    <property type="entry name" value="PROKAR_LIPOPROTEIN"/>
    <property type="match status" value="1"/>
</dbReference>
<dbReference type="HOGENOM" id="CLU_2086502_0_0_1"/>
<evidence type="ECO:0000313" key="1">
    <source>
        <dbReference type="EMBL" id="EZF48762.1"/>
    </source>
</evidence>
<dbReference type="Proteomes" id="UP000023758">
    <property type="component" value="Unassembled WGS sequence"/>
</dbReference>
<accession>A0A022VR59</accession>
<proteinExistence type="predicted"/>
<protein>
    <submittedName>
        <fullName evidence="1">Uncharacterized protein</fullName>
    </submittedName>
</protein>
<sequence>MSYGPKLSAISALAVSILFGFTSCAKSLENTGIASNHHHGFRGQSLVCYCKIHVAPILALFSLRLTLELRSTTCEYVFRINKAVAELARPIPSSSMFQLISSFGGYCTLLDLGFYTL</sequence>
<name>A0A022VR59_TRIRU</name>
<gene>
    <name evidence="1" type="ORF">H103_07586</name>
</gene>
<dbReference type="AlphaFoldDB" id="A0A022VR59"/>
<reference evidence="1" key="1">
    <citation type="submission" date="2014-02" db="EMBL/GenBank/DDBJ databases">
        <title>The Genome Sequence of Trichophyton rubrum (morphotype fischeri) CBS 288.86.</title>
        <authorList>
            <consortium name="The Broad Institute Genomics Platform"/>
            <person name="Cuomo C.A."/>
            <person name="White T.C."/>
            <person name="Graser Y."/>
            <person name="Martinez-Rossi N."/>
            <person name="Heitman J."/>
            <person name="Young S.K."/>
            <person name="Zeng Q."/>
            <person name="Gargeya S."/>
            <person name="Abouelleil A."/>
            <person name="Alvarado L."/>
            <person name="Chapman S.B."/>
            <person name="Gainer-Dewar J."/>
            <person name="Goldberg J."/>
            <person name="Griggs A."/>
            <person name="Gujja S."/>
            <person name="Hansen M."/>
            <person name="Howarth C."/>
            <person name="Imamovic A."/>
            <person name="Larimer J."/>
            <person name="Martinez D."/>
            <person name="Murphy C."/>
            <person name="Pearson M.D."/>
            <person name="Persinoti G."/>
            <person name="Poon T."/>
            <person name="Priest M."/>
            <person name="Roberts A.D."/>
            <person name="Saif S."/>
            <person name="Shea T.D."/>
            <person name="Sykes S.N."/>
            <person name="Wortman J."/>
            <person name="Nusbaum C."/>
            <person name="Birren B."/>
        </authorList>
    </citation>
    <scope>NUCLEOTIDE SEQUENCE [LARGE SCALE GENOMIC DNA]</scope>
    <source>
        <strain evidence="1">CBS 288.86</strain>
    </source>
</reference>